<sequence length="114" mass="13116">MTRYPMLVLLLILISTIALVFRRLYRPTIFVITPIYPHPNQEPELRRTLDSGRRREEQKSVGDSPPCNCVASFSIAFTRCSLLTIISIKSIGSVFRRLRLALHSLERPNITAYQ</sequence>
<keyword evidence="3" id="KW-1185">Reference proteome</keyword>
<dbReference type="EMBL" id="UYRS01019330">
    <property type="protein sequence ID" value="VDK44681.1"/>
    <property type="molecule type" value="Genomic_DNA"/>
</dbReference>
<reference evidence="4" key="1">
    <citation type="submission" date="2017-02" db="UniProtKB">
        <authorList>
            <consortium name="WormBaseParasite"/>
        </authorList>
    </citation>
    <scope>IDENTIFICATION</scope>
</reference>
<evidence type="ECO:0000313" key="4">
    <source>
        <dbReference type="WBParaSite" id="TASK_0000966301-mRNA-1"/>
    </source>
</evidence>
<feature type="compositionally biased region" description="Basic and acidic residues" evidence="1">
    <location>
        <begin position="43"/>
        <end position="60"/>
    </location>
</feature>
<accession>A0A0R3WFM0</accession>
<dbReference type="Proteomes" id="UP000282613">
    <property type="component" value="Unassembled WGS sequence"/>
</dbReference>
<proteinExistence type="predicted"/>
<protein>
    <submittedName>
        <fullName evidence="4">Secreted protein</fullName>
    </submittedName>
</protein>
<reference evidence="2 3" key="2">
    <citation type="submission" date="2018-11" db="EMBL/GenBank/DDBJ databases">
        <authorList>
            <consortium name="Pathogen Informatics"/>
        </authorList>
    </citation>
    <scope>NUCLEOTIDE SEQUENCE [LARGE SCALE GENOMIC DNA]</scope>
</reference>
<dbReference type="AlphaFoldDB" id="A0A0R3WFM0"/>
<evidence type="ECO:0000256" key="1">
    <source>
        <dbReference type="SAM" id="MobiDB-lite"/>
    </source>
</evidence>
<organism evidence="4">
    <name type="scientific">Taenia asiatica</name>
    <name type="common">Asian tapeworm</name>
    <dbReference type="NCBI Taxonomy" id="60517"/>
    <lineage>
        <taxon>Eukaryota</taxon>
        <taxon>Metazoa</taxon>
        <taxon>Spiralia</taxon>
        <taxon>Lophotrochozoa</taxon>
        <taxon>Platyhelminthes</taxon>
        <taxon>Cestoda</taxon>
        <taxon>Eucestoda</taxon>
        <taxon>Cyclophyllidea</taxon>
        <taxon>Taeniidae</taxon>
        <taxon>Taenia</taxon>
    </lineage>
</organism>
<evidence type="ECO:0000313" key="3">
    <source>
        <dbReference type="Proteomes" id="UP000282613"/>
    </source>
</evidence>
<gene>
    <name evidence="2" type="ORF">TASK_LOCUS9664</name>
</gene>
<feature type="region of interest" description="Disordered" evidence="1">
    <location>
        <begin position="43"/>
        <end position="64"/>
    </location>
</feature>
<name>A0A0R3WFM0_TAEAS</name>
<dbReference type="WBParaSite" id="TASK_0000966301-mRNA-1">
    <property type="protein sequence ID" value="TASK_0000966301-mRNA-1"/>
    <property type="gene ID" value="TASK_0000966301"/>
</dbReference>
<evidence type="ECO:0000313" key="2">
    <source>
        <dbReference type="EMBL" id="VDK44681.1"/>
    </source>
</evidence>